<dbReference type="Pfam" id="PF03401">
    <property type="entry name" value="TctC"/>
    <property type="match status" value="1"/>
</dbReference>
<sequence>MQRRALLTASGIALGAAQARTATWPDRPIRLVLPFGPGSSADVLGRLLAEPLSQNLGQPIICENRTGAAGSIAAEAVARMPPDGYALLLATIGTQSVNRHLYARLPYDPERDFTPISHLWNAVNVMAVSADSPWPDVQAVIAAGRERGRLTFGSPGNGTSDHMASSLFGIRARVTLEHVPYRGGSAAVQLDLIANRLDFTIGNVPALMGGILGGRIRPLAVAYTRRWPALPEVPTMAEAGVEGVVVPSWHALVAPRGLLTAVRDQLAAASVAVVTRPDFRARLLDLGTEAVGSTPDELAAFTTQESDRYGALIRQLGIRAD</sequence>
<evidence type="ECO:0000313" key="2">
    <source>
        <dbReference type="EMBL" id="TDH58858.1"/>
    </source>
</evidence>
<evidence type="ECO:0000256" key="1">
    <source>
        <dbReference type="ARBA" id="ARBA00006987"/>
    </source>
</evidence>
<accession>A0A4R5Q8Q7</accession>
<dbReference type="EMBL" id="SMSJ01000093">
    <property type="protein sequence ID" value="TDH58858.1"/>
    <property type="molecule type" value="Genomic_DNA"/>
</dbReference>
<dbReference type="InterPro" id="IPR042100">
    <property type="entry name" value="Bug_dom1"/>
</dbReference>
<keyword evidence="3" id="KW-1185">Reference proteome</keyword>
<reference evidence="2 3" key="1">
    <citation type="journal article" date="2016" name="J. Microbiol.">
        <title>Dankookia rubra gen. nov., sp. nov., an alphaproteobacterium isolated from sediment of a shallow stream.</title>
        <authorList>
            <person name="Kim W.H."/>
            <person name="Kim D.H."/>
            <person name="Kang K."/>
            <person name="Ahn T.Y."/>
        </authorList>
    </citation>
    <scope>NUCLEOTIDE SEQUENCE [LARGE SCALE GENOMIC DNA]</scope>
    <source>
        <strain evidence="2 3">JCM30602</strain>
    </source>
</reference>
<comment type="similarity">
    <text evidence="1">Belongs to the UPF0065 (bug) family.</text>
</comment>
<gene>
    <name evidence="2" type="ORF">E2C06_30415</name>
</gene>
<evidence type="ECO:0000313" key="3">
    <source>
        <dbReference type="Proteomes" id="UP000295096"/>
    </source>
</evidence>
<protein>
    <submittedName>
        <fullName evidence="2">Tripartite tricarboxylate transporter substrate binding protein</fullName>
    </submittedName>
</protein>
<dbReference type="CDD" id="cd07012">
    <property type="entry name" value="PBP2_Bug_TTT"/>
    <property type="match status" value="1"/>
</dbReference>
<dbReference type="RefSeq" id="WP_133292334.1">
    <property type="nucleotide sequence ID" value="NZ_SMSJ01000093.1"/>
</dbReference>
<dbReference type="OrthoDB" id="9780943at2"/>
<comment type="caution">
    <text evidence="2">The sequence shown here is derived from an EMBL/GenBank/DDBJ whole genome shotgun (WGS) entry which is preliminary data.</text>
</comment>
<dbReference type="Proteomes" id="UP000295096">
    <property type="component" value="Unassembled WGS sequence"/>
</dbReference>
<proteinExistence type="inferred from homology"/>
<dbReference type="Gene3D" id="3.40.190.150">
    <property type="entry name" value="Bordetella uptake gene, domain 1"/>
    <property type="match status" value="1"/>
</dbReference>
<name>A0A4R5Q8Q7_9PROT</name>
<dbReference type="PANTHER" id="PTHR42928:SF5">
    <property type="entry name" value="BLR1237 PROTEIN"/>
    <property type="match status" value="1"/>
</dbReference>
<dbReference type="Gene3D" id="3.40.190.10">
    <property type="entry name" value="Periplasmic binding protein-like II"/>
    <property type="match status" value="1"/>
</dbReference>
<dbReference type="InterPro" id="IPR005064">
    <property type="entry name" value="BUG"/>
</dbReference>
<dbReference type="PIRSF" id="PIRSF017082">
    <property type="entry name" value="YflP"/>
    <property type="match status" value="1"/>
</dbReference>
<organism evidence="2 3">
    <name type="scientific">Dankookia rubra</name>
    <dbReference type="NCBI Taxonomy" id="1442381"/>
    <lineage>
        <taxon>Bacteria</taxon>
        <taxon>Pseudomonadati</taxon>
        <taxon>Pseudomonadota</taxon>
        <taxon>Alphaproteobacteria</taxon>
        <taxon>Acetobacterales</taxon>
        <taxon>Roseomonadaceae</taxon>
        <taxon>Dankookia</taxon>
    </lineage>
</organism>
<dbReference type="PANTHER" id="PTHR42928">
    <property type="entry name" value="TRICARBOXYLATE-BINDING PROTEIN"/>
    <property type="match status" value="1"/>
</dbReference>
<dbReference type="AlphaFoldDB" id="A0A4R5Q8Q7"/>